<gene>
    <name evidence="2" type="ORF">S01H1_35586</name>
</gene>
<dbReference type="AlphaFoldDB" id="X0VN30"/>
<accession>X0VN30</accession>
<name>X0VN30_9ZZZZ</name>
<reference evidence="2" key="1">
    <citation type="journal article" date="2014" name="Front. Microbiol.">
        <title>High frequency of phylogenetically diverse reductive dehalogenase-homologous genes in deep subseafloor sedimentary metagenomes.</title>
        <authorList>
            <person name="Kawai M."/>
            <person name="Futagami T."/>
            <person name="Toyoda A."/>
            <person name="Takaki Y."/>
            <person name="Nishi S."/>
            <person name="Hori S."/>
            <person name="Arai W."/>
            <person name="Tsubouchi T."/>
            <person name="Morono Y."/>
            <person name="Uchiyama I."/>
            <person name="Ito T."/>
            <person name="Fujiyama A."/>
            <person name="Inagaki F."/>
            <person name="Takami H."/>
        </authorList>
    </citation>
    <scope>NUCLEOTIDE SEQUENCE</scope>
    <source>
        <strain evidence="2">Expedition CK06-06</strain>
    </source>
</reference>
<feature type="compositionally biased region" description="Basic and acidic residues" evidence="1">
    <location>
        <begin position="91"/>
        <end position="103"/>
    </location>
</feature>
<sequence length="103" mass="11951">KVIKANLMRINLGKRLLFCLRMSFLLLLNLIIAGAAKKGYYHFWGKQEWEKILTKKGFFSLSINLTYGGQVYLIMAEKKRNPSEKEDEAQADAKNDCLTKHRE</sequence>
<organism evidence="2">
    <name type="scientific">marine sediment metagenome</name>
    <dbReference type="NCBI Taxonomy" id="412755"/>
    <lineage>
        <taxon>unclassified sequences</taxon>
        <taxon>metagenomes</taxon>
        <taxon>ecological metagenomes</taxon>
    </lineage>
</organism>
<evidence type="ECO:0000256" key="1">
    <source>
        <dbReference type="SAM" id="MobiDB-lite"/>
    </source>
</evidence>
<protein>
    <submittedName>
        <fullName evidence="2">Uncharacterized protein</fullName>
    </submittedName>
</protein>
<feature type="non-terminal residue" evidence="2">
    <location>
        <position position="1"/>
    </location>
</feature>
<comment type="caution">
    <text evidence="2">The sequence shown here is derived from an EMBL/GenBank/DDBJ whole genome shotgun (WGS) entry which is preliminary data.</text>
</comment>
<evidence type="ECO:0000313" key="2">
    <source>
        <dbReference type="EMBL" id="GAG12557.1"/>
    </source>
</evidence>
<proteinExistence type="predicted"/>
<feature type="region of interest" description="Disordered" evidence="1">
    <location>
        <begin position="80"/>
        <end position="103"/>
    </location>
</feature>
<dbReference type="EMBL" id="BARS01022241">
    <property type="protein sequence ID" value="GAG12557.1"/>
    <property type="molecule type" value="Genomic_DNA"/>
</dbReference>